<accession>A0ABP7KR21</accession>
<dbReference type="PROSITE" id="PS50943">
    <property type="entry name" value="HTH_CROC1"/>
    <property type="match status" value="1"/>
</dbReference>
<dbReference type="SUPFAM" id="SSF51182">
    <property type="entry name" value="RmlC-like cupins"/>
    <property type="match status" value="1"/>
</dbReference>
<dbReference type="InterPro" id="IPR050807">
    <property type="entry name" value="TransReg_Diox_bact_type"/>
</dbReference>
<keyword evidence="1" id="KW-0238">DNA-binding</keyword>
<name>A0ABP7KR21_9GAMM</name>
<comment type="caution">
    <text evidence="3">The sequence shown here is derived from an EMBL/GenBank/DDBJ whole genome shotgun (WGS) entry which is preliminary data.</text>
</comment>
<reference evidence="4" key="1">
    <citation type="journal article" date="2019" name="Int. J. Syst. Evol. Microbiol.">
        <title>The Global Catalogue of Microorganisms (GCM) 10K type strain sequencing project: providing services to taxonomists for standard genome sequencing and annotation.</title>
        <authorList>
            <consortium name="The Broad Institute Genomics Platform"/>
            <consortium name="The Broad Institute Genome Sequencing Center for Infectious Disease"/>
            <person name="Wu L."/>
            <person name="Ma J."/>
        </authorList>
    </citation>
    <scope>NUCLEOTIDE SEQUENCE [LARGE SCALE GENOMIC DNA]</scope>
    <source>
        <strain evidence="4">JCM 17201</strain>
    </source>
</reference>
<organism evidence="3 4">
    <name type="scientific">Gibbsiella dentisursi</name>
    <dbReference type="NCBI Taxonomy" id="796890"/>
    <lineage>
        <taxon>Bacteria</taxon>
        <taxon>Pseudomonadati</taxon>
        <taxon>Pseudomonadota</taxon>
        <taxon>Gammaproteobacteria</taxon>
        <taxon>Enterobacterales</taxon>
        <taxon>Yersiniaceae</taxon>
        <taxon>Gibbsiella</taxon>
    </lineage>
</organism>
<evidence type="ECO:0000313" key="4">
    <source>
        <dbReference type="Proteomes" id="UP001499994"/>
    </source>
</evidence>
<dbReference type="PANTHER" id="PTHR46797:SF1">
    <property type="entry name" value="METHYLPHOSPHONATE SYNTHASE"/>
    <property type="match status" value="1"/>
</dbReference>
<dbReference type="InterPro" id="IPR014710">
    <property type="entry name" value="RmlC-like_jellyroll"/>
</dbReference>
<proteinExistence type="predicted"/>
<dbReference type="InterPro" id="IPR010982">
    <property type="entry name" value="Lambda_DNA-bd_dom_sf"/>
</dbReference>
<dbReference type="RefSeq" id="WP_279028654.1">
    <property type="nucleotide sequence ID" value="NZ_BAABDG010000002.1"/>
</dbReference>
<dbReference type="Pfam" id="PF07883">
    <property type="entry name" value="Cupin_2"/>
    <property type="match status" value="1"/>
</dbReference>
<feature type="domain" description="HTH cro/C1-type" evidence="2">
    <location>
        <begin position="24"/>
        <end position="78"/>
    </location>
</feature>
<dbReference type="EMBL" id="BAABDG010000002">
    <property type="protein sequence ID" value="GAA3885807.1"/>
    <property type="molecule type" value="Genomic_DNA"/>
</dbReference>
<dbReference type="Pfam" id="PF01381">
    <property type="entry name" value="HTH_3"/>
    <property type="match status" value="1"/>
</dbReference>
<evidence type="ECO:0000313" key="3">
    <source>
        <dbReference type="EMBL" id="GAA3885807.1"/>
    </source>
</evidence>
<dbReference type="CDD" id="cd02209">
    <property type="entry name" value="cupin_XRE_C"/>
    <property type="match status" value="1"/>
</dbReference>
<dbReference type="InterPro" id="IPR011051">
    <property type="entry name" value="RmlC_Cupin_sf"/>
</dbReference>
<sequence>MSRPITTEKQATRLSLEQHIARAIKQKRLSQGFKISDVARIAGISPGMVSKVENAQVSTSLDTLSRLCAAIGLPVSKLFSDYDLVGRGAQLVKAGDAMEVVRTGTEVGHTYHLLSYQHGPKKRYEPFLVTMDDASEVFPNFCHPGHEFLYLLEGKLIYRHGERFYDMDPGDSLSFDGAVPHGPEKLLQVPIRLLSIIHYDENEE</sequence>
<dbReference type="PANTHER" id="PTHR46797">
    <property type="entry name" value="HTH-TYPE TRANSCRIPTIONAL REGULATOR"/>
    <property type="match status" value="1"/>
</dbReference>
<keyword evidence="4" id="KW-1185">Reference proteome</keyword>
<protein>
    <submittedName>
        <fullName evidence="3">Helix-turn-helix domain-containing protein</fullName>
    </submittedName>
</protein>
<dbReference type="Proteomes" id="UP001499994">
    <property type="component" value="Unassembled WGS sequence"/>
</dbReference>
<dbReference type="Gene3D" id="1.10.260.40">
    <property type="entry name" value="lambda repressor-like DNA-binding domains"/>
    <property type="match status" value="1"/>
</dbReference>
<dbReference type="Gene3D" id="2.60.120.10">
    <property type="entry name" value="Jelly Rolls"/>
    <property type="match status" value="1"/>
</dbReference>
<dbReference type="InterPro" id="IPR001387">
    <property type="entry name" value="Cro/C1-type_HTH"/>
</dbReference>
<dbReference type="InterPro" id="IPR013096">
    <property type="entry name" value="Cupin_2"/>
</dbReference>
<dbReference type="SMART" id="SM00530">
    <property type="entry name" value="HTH_XRE"/>
    <property type="match status" value="1"/>
</dbReference>
<dbReference type="SUPFAM" id="SSF47413">
    <property type="entry name" value="lambda repressor-like DNA-binding domains"/>
    <property type="match status" value="1"/>
</dbReference>
<evidence type="ECO:0000259" key="2">
    <source>
        <dbReference type="PROSITE" id="PS50943"/>
    </source>
</evidence>
<dbReference type="CDD" id="cd00093">
    <property type="entry name" value="HTH_XRE"/>
    <property type="match status" value="1"/>
</dbReference>
<gene>
    <name evidence="3" type="ORF">GCM10022405_08930</name>
</gene>
<evidence type="ECO:0000256" key="1">
    <source>
        <dbReference type="ARBA" id="ARBA00023125"/>
    </source>
</evidence>